<protein>
    <submittedName>
        <fullName evidence="3">DUF4136 domain-containing protein</fullName>
    </submittedName>
</protein>
<dbReference type="Proteomes" id="UP001597237">
    <property type="component" value="Unassembled WGS sequence"/>
</dbReference>
<dbReference type="EMBL" id="JBHUEY010000001">
    <property type="protein sequence ID" value="MFD1784234.1"/>
    <property type="molecule type" value="Genomic_DNA"/>
</dbReference>
<comment type="caution">
    <text evidence="3">The sequence shown here is derived from an EMBL/GenBank/DDBJ whole genome shotgun (WGS) entry which is preliminary data.</text>
</comment>
<proteinExistence type="predicted"/>
<accession>A0ABW4N2M8</accession>
<feature type="chain" id="PRO_5046008243" evidence="1">
    <location>
        <begin position="22"/>
        <end position="199"/>
    </location>
</feature>
<evidence type="ECO:0000313" key="4">
    <source>
        <dbReference type="Proteomes" id="UP001597237"/>
    </source>
</evidence>
<dbReference type="RefSeq" id="WP_377283813.1">
    <property type="nucleotide sequence ID" value="NZ_JBHRSI010000009.1"/>
</dbReference>
<sequence length="199" mass="20835">MSLHSRIGLSSAALWAAFALSACETPAGDVSVLQSDSRALTPGSTYAWAQASTPAPNADPRIANDIIQERLHRAVDTALAAKGYRLTADPQQAELLVSYHVSLEDRTEASVTTLGAAGPTYCGIRGCIGGWGAYGPPMTTVDTFDYTQGTLVLDIVDRASGKLAWRATSRKQVNEGDGAQAPLNAMLADMTKTLPGTAP</sequence>
<evidence type="ECO:0000313" key="3">
    <source>
        <dbReference type="EMBL" id="MFD1784234.1"/>
    </source>
</evidence>
<dbReference type="PROSITE" id="PS51257">
    <property type="entry name" value="PROKAR_LIPOPROTEIN"/>
    <property type="match status" value="1"/>
</dbReference>
<dbReference type="Gene3D" id="3.30.160.670">
    <property type="match status" value="1"/>
</dbReference>
<gene>
    <name evidence="3" type="ORF">ACFSC0_12575</name>
</gene>
<reference evidence="4" key="1">
    <citation type="journal article" date="2019" name="Int. J. Syst. Evol. Microbiol.">
        <title>The Global Catalogue of Microorganisms (GCM) 10K type strain sequencing project: providing services to taxonomists for standard genome sequencing and annotation.</title>
        <authorList>
            <consortium name="The Broad Institute Genomics Platform"/>
            <consortium name="The Broad Institute Genome Sequencing Center for Infectious Disease"/>
            <person name="Wu L."/>
            <person name="Ma J."/>
        </authorList>
    </citation>
    <scope>NUCLEOTIDE SEQUENCE [LARGE SCALE GENOMIC DNA]</scope>
    <source>
        <strain evidence="4">DFY28</strain>
    </source>
</reference>
<evidence type="ECO:0000256" key="1">
    <source>
        <dbReference type="SAM" id="SignalP"/>
    </source>
</evidence>
<feature type="domain" description="DUF4136" evidence="2">
    <location>
        <begin position="40"/>
        <end position="189"/>
    </location>
</feature>
<dbReference type="Pfam" id="PF13590">
    <property type="entry name" value="DUF4136"/>
    <property type="match status" value="1"/>
</dbReference>
<dbReference type="InterPro" id="IPR025411">
    <property type="entry name" value="DUF4136"/>
</dbReference>
<evidence type="ECO:0000259" key="2">
    <source>
        <dbReference type="Pfam" id="PF13590"/>
    </source>
</evidence>
<keyword evidence="4" id="KW-1185">Reference proteome</keyword>
<keyword evidence="1" id="KW-0732">Signal</keyword>
<feature type="signal peptide" evidence="1">
    <location>
        <begin position="1"/>
        <end position="21"/>
    </location>
</feature>
<organism evidence="3 4">
    <name type="scientific">Phenylobacterium terrae</name>
    <dbReference type="NCBI Taxonomy" id="2665495"/>
    <lineage>
        <taxon>Bacteria</taxon>
        <taxon>Pseudomonadati</taxon>
        <taxon>Pseudomonadota</taxon>
        <taxon>Alphaproteobacteria</taxon>
        <taxon>Caulobacterales</taxon>
        <taxon>Caulobacteraceae</taxon>
        <taxon>Phenylobacterium</taxon>
    </lineage>
</organism>
<name>A0ABW4N2M8_9CAUL</name>